<reference evidence="2 3" key="1">
    <citation type="submission" date="2023-01" db="EMBL/GenBank/DDBJ databases">
        <title>Analysis of 21 Apiospora genomes using comparative genomics revels a genus with tremendous synthesis potential of carbohydrate active enzymes and secondary metabolites.</title>
        <authorList>
            <person name="Sorensen T."/>
        </authorList>
    </citation>
    <scope>NUCLEOTIDE SEQUENCE [LARGE SCALE GENOMIC DNA]</scope>
    <source>
        <strain evidence="2 3">CBS 114990</strain>
    </source>
</reference>
<feature type="compositionally biased region" description="Low complexity" evidence="1">
    <location>
        <begin position="72"/>
        <end position="103"/>
    </location>
</feature>
<evidence type="ECO:0000313" key="2">
    <source>
        <dbReference type="EMBL" id="KAK8066074.1"/>
    </source>
</evidence>
<feature type="compositionally biased region" description="Polar residues" evidence="1">
    <location>
        <begin position="57"/>
        <end position="71"/>
    </location>
</feature>
<evidence type="ECO:0000256" key="1">
    <source>
        <dbReference type="SAM" id="MobiDB-lite"/>
    </source>
</evidence>
<dbReference type="InterPro" id="IPR053175">
    <property type="entry name" value="DHMBA_Reg_Transcription_Factor"/>
</dbReference>
<gene>
    <name evidence="2" type="ORF">PG997_012821</name>
</gene>
<dbReference type="PANTHER" id="PTHR38791">
    <property type="entry name" value="ZN(II)2CYS6 TRANSCRIPTION FACTOR (EUROFUNG)-RELATED-RELATED"/>
    <property type="match status" value="1"/>
</dbReference>
<dbReference type="PANTHER" id="PTHR38791:SF5">
    <property type="entry name" value="TRANSCRIPTION FACTOR DBAG-RELATED"/>
    <property type="match status" value="1"/>
</dbReference>
<name>A0ABR1V4F6_9PEZI</name>
<comment type="caution">
    <text evidence="2">The sequence shown here is derived from an EMBL/GenBank/DDBJ whole genome shotgun (WGS) entry which is preliminary data.</text>
</comment>
<keyword evidence="3" id="KW-1185">Reference proteome</keyword>
<dbReference type="RefSeq" id="XP_066662827.1">
    <property type="nucleotide sequence ID" value="XM_066817135.1"/>
</dbReference>
<dbReference type="EMBL" id="JAQQWN010000009">
    <property type="protein sequence ID" value="KAK8066074.1"/>
    <property type="molecule type" value="Genomic_DNA"/>
</dbReference>
<evidence type="ECO:0000313" key="3">
    <source>
        <dbReference type="Proteomes" id="UP001433268"/>
    </source>
</evidence>
<organism evidence="2 3">
    <name type="scientific">Apiospora hydei</name>
    <dbReference type="NCBI Taxonomy" id="1337664"/>
    <lineage>
        <taxon>Eukaryota</taxon>
        <taxon>Fungi</taxon>
        <taxon>Dikarya</taxon>
        <taxon>Ascomycota</taxon>
        <taxon>Pezizomycotina</taxon>
        <taxon>Sordariomycetes</taxon>
        <taxon>Xylariomycetidae</taxon>
        <taxon>Amphisphaeriales</taxon>
        <taxon>Apiosporaceae</taxon>
        <taxon>Apiospora</taxon>
    </lineage>
</organism>
<protein>
    <submittedName>
        <fullName evidence="2">Uncharacterized protein</fullName>
    </submittedName>
</protein>
<sequence length="524" mass="56736">MVYCGKASQGQALIKKKTDAKAVGLDALRRVAKKCPGYRDQLSLMFRDETSKVVQKSHASWGTTSPDQVHQPSSAVSTVPSYSSWSSSSSPSSTTSSDGSSPPYRRPSTAVATRRNPQSLSPRICMTVEPTIEQKGYRFFLDRYLLGQPDAPQNSEQLAAYASGPDALQNVMVAVGLAGLSNTQGDRAMNVLSRQKYTDALRQTSQLIAAKPTQPGAVMFPVRAVITLALFEIVQGGGSKLSTGTANIHIHGAIALLRGVLPIRTAPAGGVRGILQLMFSLFIPSQLTETPLPAVFFEALEFCKPALPVKEQCCCDLAITIARFLRVVSTLKTLKLTDGDLVTEGILRQLLELDDIFEGLETSLQAAYPFHVEEGDFPPAAVFQGNTTRIVRSGAHDYGTIFAGLGFSWSKNSWTMAEDTITSTPSHWHHPMLDQASAKKFAAGGKGGSGGVGLPALLWHLKIAGCAPGVPPEYWDWTYNLIQVVWKNMGMHHALALAEVMEGHRAGLEQLAIDRILKKEDEDW</sequence>
<dbReference type="Proteomes" id="UP001433268">
    <property type="component" value="Unassembled WGS sequence"/>
</dbReference>
<feature type="region of interest" description="Disordered" evidence="1">
    <location>
        <begin position="57"/>
        <end position="122"/>
    </location>
</feature>
<proteinExistence type="predicted"/>
<dbReference type="GeneID" id="92050195"/>
<accession>A0ABR1V4F6</accession>